<comment type="subunit">
    <text evidence="3">Homodimer.</text>
</comment>
<dbReference type="InterPro" id="IPR015422">
    <property type="entry name" value="PyrdxlP-dep_Trfase_small"/>
</dbReference>
<dbReference type="AlphaFoldDB" id="H5SHN8"/>
<reference evidence="8" key="1">
    <citation type="journal article" date="2005" name="Environ. Microbiol.">
        <title>Genetic and functional properties of uncultivated thermophilic crenarchaeotes from a subsurface gold mine as revealed by analysis of genome fragments.</title>
        <authorList>
            <person name="Nunoura T."/>
            <person name="Hirayama H."/>
            <person name="Takami H."/>
            <person name="Oida H."/>
            <person name="Nishi S."/>
            <person name="Shimamura S."/>
            <person name="Suzuki Y."/>
            <person name="Inagaki F."/>
            <person name="Takai K."/>
            <person name="Nealson K.H."/>
            <person name="Horikoshi K."/>
        </authorList>
    </citation>
    <scope>NUCLEOTIDE SEQUENCE</scope>
</reference>
<evidence type="ECO:0000256" key="5">
    <source>
        <dbReference type="ARBA" id="ARBA00022679"/>
    </source>
</evidence>
<dbReference type="Gene3D" id="3.90.1150.10">
    <property type="entry name" value="Aspartate Aminotransferase, domain 1"/>
    <property type="match status" value="1"/>
</dbReference>
<accession>H5SHN8</accession>
<organism evidence="8">
    <name type="scientific">uncultured Chloroflexota bacterium</name>
    <dbReference type="NCBI Taxonomy" id="166587"/>
    <lineage>
        <taxon>Bacteria</taxon>
        <taxon>Bacillati</taxon>
        <taxon>Chloroflexota</taxon>
        <taxon>environmental samples</taxon>
    </lineage>
</organism>
<protein>
    <submittedName>
        <fullName evidence="8">Valine-pyruvate aminotransferase</fullName>
    </submittedName>
</protein>
<evidence type="ECO:0000256" key="2">
    <source>
        <dbReference type="ARBA" id="ARBA00007441"/>
    </source>
</evidence>
<dbReference type="FunFam" id="3.40.640.10:FF:000053">
    <property type="entry name" value="Aminotransferase, class I"/>
    <property type="match status" value="1"/>
</dbReference>
<keyword evidence="8" id="KW-0670">Pyruvate</keyword>
<evidence type="ECO:0000256" key="4">
    <source>
        <dbReference type="ARBA" id="ARBA00022576"/>
    </source>
</evidence>
<proteinExistence type="inferred from homology"/>
<dbReference type="EMBL" id="AP011725">
    <property type="protein sequence ID" value="BAL55674.1"/>
    <property type="molecule type" value="Genomic_DNA"/>
</dbReference>
<dbReference type="PANTHER" id="PTHR42790:SF19">
    <property type="entry name" value="KYNURENINE_ALPHA-AMINOADIPATE AMINOTRANSFERASE, MITOCHONDRIAL"/>
    <property type="match status" value="1"/>
</dbReference>
<dbReference type="GO" id="GO:0008483">
    <property type="term" value="F:transaminase activity"/>
    <property type="evidence" value="ECO:0007669"/>
    <property type="project" value="UniProtKB-KW"/>
</dbReference>
<dbReference type="InterPro" id="IPR015424">
    <property type="entry name" value="PyrdxlP-dep_Trfase"/>
</dbReference>
<evidence type="ECO:0000256" key="6">
    <source>
        <dbReference type="ARBA" id="ARBA00022898"/>
    </source>
</evidence>
<dbReference type="GO" id="GO:0030170">
    <property type="term" value="F:pyridoxal phosphate binding"/>
    <property type="evidence" value="ECO:0007669"/>
    <property type="project" value="InterPro"/>
</dbReference>
<dbReference type="Gene3D" id="3.40.640.10">
    <property type="entry name" value="Type I PLP-dependent aspartate aminotransferase-like (Major domain)"/>
    <property type="match status" value="1"/>
</dbReference>
<reference evidence="8" key="2">
    <citation type="journal article" date="2012" name="PLoS ONE">
        <title>A Deeply Branching Thermophilic Bacterium with an Ancient Acetyl-CoA Pathway Dominates a Subsurface Ecosystem.</title>
        <authorList>
            <person name="Takami H."/>
            <person name="Noguchi H."/>
            <person name="Takaki Y."/>
            <person name="Uchiyama I."/>
            <person name="Toyoda A."/>
            <person name="Nishi S."/>
            <person name="Chee G.-J."/>
            <person name="Arai W."/>
            <person name="Nunoura T."/>
            <person name="Itoh T."/>
            <person name="Hattori M."/>
            <person name="Takai K."/>
        </authorList>
    </citation>
    <scope>NUCLEOTIDE SEQUENCE</scope>
</reference>
<evidence type="ECO:0000313" key="8">
    <source>
        <dbReference type="EMBL" id="BAL55674.1"/>
    </source>
</evidence>
<feature type="domain" description="Aminotransferase class I/classII large" evidence="7">
    <location>
        <begin position="48"/>
        <end position="397"/>
    </location>
</feature>
<dbReference type="SUPFAM" id="SSF53383">
    <property type="entry name" value="PLP-dependent transferases"/>
    <property type="match status" value="1"/>
</dbReference>
<keyword evidence="4 8" id="KW-0032">Aminotransferase</keyword>
<evidence type="ECO:0000256" key="1">
    <source>
        <dbReference type="ARBA" id="ARBA00001933"/>
    </source>
</evidence>
<keyword evidence="5 8" id="KW-0808">Transferase</keyword>
<dbReference type="Pfam" id="PF00155">
    <property type="entry name" value="Aminotran_1_2"/>
    <property type="match status" value="1"/>
</dbReference>
<evidence type="ECO:0000259" key="7">
    <source>
        <dbReference type="Pfam" id="PF00155"/>
    </source>
</evidence>
<dbReference type="InterPro" id="IPR050859">
    <property type="entry name" value="Class-I_PLP-dep_aminotransf"/>
</dbReference>
<name>H5SHN8_9CHLR</name>
<dbReference type="GO" id="GO:1901605">
    <property type="term" value="P:alpha-amino acid metabolic process"/>
    <property type="evidence" value="ECO:0007669"/>
    <property type="project" value="TreeGrafter"/>
</dbReference>
<sequence>MQTPWEYRYAHRTKQMGSSVIRELLKLTEQPDIISFAGGLPAPEVFPLEQFREACNRVLDQFGPQALQYSTTEGYRPLREMIARHTRRYAVEVAPENIMITSGSQQALDLIGRLFINRGDYIVVESPTYLGAIQAWNAYGAQYVTVPTDEEGMIVDELEKALRVGPKFIYVLPNFQNPGGWTLSLERRRKLVELADRYGVPIIEDDPYGQLRYEGEHLPPVVALDSQYRAENGKHYSGNVIYLSTFSKILAPGIRLAWVIAPQEVIRRLVMAKQAADLHTATFNQMVAYEVGKGGFLDEHVKVIRRVYKERRDVMLEMMDELFPPEVRWTRPEGGMFLWVMLPKGIDTADVLRLAVERKVAFVPGAPFHPNGGGENTMRINFSYSSPETIREGINRLAGVLHEVLGEKVL</sequence>
<dbReference type="PANTHER" id="PTHR42790">
    <property type="entry name" value="AMINOTRANSFERASE"/>
    <property type="match status" value="1"/>
</dbReference>
<comment type="cofactor">
    <cofactor evidence="1">
        <name>pyridoxal 5'-phosphate</name>
        <dbReference type="ChEBI" id="CHEBI:597326"/>
    </cofactor>
</comment>
<evidence type="ECO:0000256" key="3">
    <source>
        <dbReference type="ARBA" id="ARBA00011738"/>
    </source>
</evidence>
<dbReference type="InterPro" id="IPR015421">
    <property type="entry name" value="PyrdxlP-dep_Trfase_major"/>
</dbReference>
<keyword evidence="6" id="KW-0663">Pyridoxal phosphate</keyword>
<comment type="similarity">
    <text evidence="2">Belongs to the class-I pyridoxal-phosphate-dependent aminotransferase family.</text>
</comment>
<gene>
    <name evidence="8" type="ORF">HGMM_F30B08C26</name>
</gene>
<dbReference type="CDD" id="cd00609">
    <property type="entry name" value="AAT_like"/>
    <property type="match status" value="1"/>
</dbReference>
<dbReference type="InterPro" id="IPR004839">
    <property type="entry name" value="Aminotransferase_I/II_large"/>
</dbReference>